<protein>
    <submittedName>
        <fullName evidence="7">Uncharacterized protein</fullName>
    </submittedName>
</protein>
<organism evidence="7 8">
    <name type="scientific">Ranitomeya imitator</name>
    <name type="common">mimic poison frog</name>
    <dbReference type="NCBI Taxonomy" id="111125"/>
    <lineage>
        <taxon>Eukaryota</taxon>
        <taxon>Metazoa</taxon>
        <taxon>Chordata</taxon>
        <taxon>Craniata</taxon>
        <taxon>Vertebrata</taxon>
        <taxon>Euteleostomi</taxon>
        <taxon>Amphibia</taxon>
        <taxon>Batrachia</taxon>
        <taxon>Anura</taxon>
        <taxon>Neobatrachia</taxon>
        <taxon>Hyloidea</taxon>
        <taxon>Dendrobatidae</taxon>
        <taxon>Dendrobatinae</taxon>
        <taxon>Ranitomeya</taxon>
    </lineage>
</organism>
<keyword evidence="5" id="KW-0472">Membrane</keyword>
<dbReference type="PANTHER" id="PTHR15240:SF1">
    <property type="entry name" value="CAVEOLAE-ASSOCIATED PROTEIN 2"/>
    <property type="match status" value="1"/>
</dbReference>
<evidence type="ECO:0000256" key="2">
    <source>
        <dbReference type="ARBA" id="ARBA00004496"/>
    </source>
</evidence>
<evidence type="ECO:0000256" key="3">
    <source>
        <dbReference type="ARBA" id="ARBA00008836"/>
    </source>
</evidence>
<comment type="similarity">
    <text evidence="3">Belongs to the CAVIN family.</text>
</comment>
<dbReference type="Pfam" id="PF15237">
    <property type="entry name" value="PTRF_SDPR"/>
    <property type="match status" value="1"/>
</dbReference>
<proteinExistence type="inferred from homology"/>
<feature type="compositionally biased region" description="Polar residues" evidence="6">
    <location>
        <begin position="236"/>
        <end position="249"/>
    </location>
</feature>
<dbReference type="Proteomes" id="UP001176940">
    <property type="component" value="Unassembled WGS sequence"/>
</dbReference>
<evidence type="ECO:0000313" key="7">
    <source>
        <dbReference type="EMBL" id="CAJ0966032.1"/>
    </source>
</evidence>
<feature type="region of interest" description="Disordered" evidence="6">
    <location>
        <begin position="130"/>
        <end position="203"/>
    </location>
</feature>
<sequence length="375" mass="42647">MSCALEISPKWLNDIEVRRLRWPLQNLHFVLLYPMKGQLGLVFWIVVMLERPRHVDLSPNVTFMVVAKKLNFGLFTPNSTTFSHRSVDKSFAFPMTHNPESQWLNERCKSLSGSQKLTQHEENEIPASVFVKEPTPVPSITEGPEEFNDPNKSQEETMHTIDLSSDDEINHEDDGHDDSVDEKLEPSRAEKMKRSSLKKVDSLKKAFSRQNIEKKMSKISTKIVSPERREKIKKSFTPSQNKSAKSSSFKVPIGFSVKKSSEEEIPIEGEGKSPNQVEEEKAVNGQDDSPVDMKPSEILPNDEVKTIEVSIDKEPKTEDVKQNIELSIVEDDEENIMDFESENPFSPEYKPKPGELEESYEAPTQSTALQIDQTA</sequence>
<feature type="region of interest" description="Disordered" evidence="6">
    <location>
        <begin position="332"/>
        <end position="375"/>
    </location>
</feature>
<keyword evidence="4" id="KW-0963">Cytoplasm</keyword>
<feature type="compositionally biased region" description="Basic and acidic residues" evidence="6">
    <location>
        <begin position="172"/>
        <end position="203"/>
    </location>
</feature>
<feature type="compositionally biased region" description="Polar residues" evidence="6">
    <location>
        <begin position="362"/>
        <end position="375"/>
    </location>
</feature>
<dbReference type="InterPro" id="IPR026752">
    <property type="entry name" value="Cavin_fam"/>
</dbReference>
<dbReference type="EMBL" id="CAUEEQ010071454">
    <property type="protein sequence ID" value="CAJ0966032.1"/>
    <property type="molecule type" value="Genomic_DNA"/>
</dbReference>
<evidence type="ECO:0000256" key="4">
    <source>
        <dbReference type="ARBA" id="ARBA00022490"/>
    </source>
</evidence>
<comment type="subcellular location">
    <subcellularLocation>
        <location evidence="2">Cytoplasm</location>
    </subcellularLocation>
    <subcellularLocation>
        <location evidence="1">Membrane</location>
        <location evidence="1">Caveola</location>
    </subcellularLocation>
</comment>
<gene>
    <name evidence="7" type="ORF">RIMI_LOCUS20866613</name>
</gene>
<feature type="region of interest" description="Disordered" evidence="6">
    <location>
        <begin position="218"/>
        <end position="304"/>
    </location>
</feature>
<reference evidence="7" key="1">
    <citation type="submission" date="2023-07" db="EMBL/GenBank/DDBJ databases">
        <authorList>
            <person name="Stuckert A."/>
        </authorList>
    </citation>
    <scope>NUCLEOTIDE SEQUENCE</scope>
</reference>
<feature type="compositionally biased region" description="Acidic residues" evidence="6">
    <location>
        <begin position="332"/>
        <end position="341"/>
    </location>
</feature>
<comment type="caution">
    <text evidence="7">The sequence shown here is derived from an EMBL/GenBank/DDBJ whole genome shotgun (WGS) entry which is preliminary data.</text>
</comment>
<accession>A0ABN9MHD7</accession>
<evidence type="ECO:0000256" key="6">
    <source>
        <dbReference type="SAM" id="MobiDB-lite"/>
    </source>
</evidence>
<evidence type="ECO:0000256" key="5">
    <source>
        <dbReference type="ARBA" id="ARBA00023136"/>
    </source>
</evidence>
<dbReference type="PANTHER" id="PTHR15240">
    <property type="entry name" value="CAVIN"/>
    <property type="match status" value="1"/>
</dbReference>
<keyword evidence="8" id="KW-1185">Reference proteome</keyword>
<evidence type="ECO:0000313" key="8">
    <source>
        <dbReference type="Proteomes" id="UP001176940"/>
    </source>
</evidence>
<evidence type="ECO:0000256" key="1">
    <source>
        <dbReference type="ARBA" id="ARBA00004345"/>
    </source>
</evidence>
<name>A0ABN9MHD7_9NEOB</name>